<dbReference type="OrthoDB" id="5289340at2"/>
<evidence type="ECO:0000313" key="8">
    <source>
        <dbReference type="EMBL" id="GAV20959.1"/>
    </source>
</evidence>
<dbReference type="AlphaFoldDB" id="A0A1L8CQ57"/>
<comment type="similarity">
    <text evidence="1 5">Belongs to the Fmt family.</text>
</comment>
<dbReference type="NCBIfam" id="TIGR00460">
    <property type="entry name" value="fmt"/>
    <property type="match status" value="1"/>
</dbReference>
<evidence type="ECO:0000256" key="3">
    <source>
        <dbReference type="ARBA" id="ARBA00022679"/>
    </source>
</evidence>
<evidence type="ECO:0000256" key="2">
    <source>
        <dbReference type="ARBA" id="ARBA00012261"/>
    </source>
</evidence>
<dbReference type="CDD" id="cd08646">
    <property type="entry name" value="FMT_core_Met-tRNA-FMT_N"/>
    <property type="match status" value="1"/>
</dbReference>
<dbReference type="Pfam" id="PF02911">
    <property type="entry name" value="Formyl_trans_C"/>
    <property type="match status" value="1"/>
</dbReference>
<comment type="caution">
    <text evidence="8">The sequence shown here is derived from an EMBL/GenBank/DDBJ whole genome shotgun (WGS) entry which is preliminary data.</text>
</comment>
<comment type="catalytic activity">
    <reaction evidence="5">
        <text>L-methionyl-tRNA(fMet) + (6R)-10-formyltetrahydrofolate = N-formyl-L-methionyl-tRNA(fMet) + (6S)-5,6,7,8-tetrahydrofolate + H(+)</text>
        <dbReference type="Rhea" id="RHEA:24380"/>
        <dbReference type="Rhea" id="RHEA-COMP:9952"/>
        <dbReference type="Rhea" id="RHEA-COMP:9953"/>
        <dbReference type="ChEBI" id="CHEBI:15378"/>
        <dbReference type="ChEBI" id="CHEBI:57453"/>
        <dbReference type="ChEBI" id="CHEBI:78530"/>
        <dbReference type="ChEBI" id="CHEBI:78844"/>
        <dbReference type="ChEBI" id="CHEBI:195366"/>
        <dbReference type="EC" id="2.1.2.9"/>
    </reaction>
</comment>
<dbReference type="GO" id="GO:0004479">
    <property type="term" value="F:methionyl-tRNA formyltransferase activity"/>
    <property type="evidence" value="ECO:0007669"/>
    <property type="project" value="UniProtKB-UniRule"/>
</dbReference>
<name>A0A1L8CQ57_9PROT</name>
<evidence type="ECO:0000256" key="1">
    <source>
        <dbReference type="ARBA" id="ARBA00010699"/>
    </source>
</evidence>
<dbReference type="InterPro" id="IPR005794">
    <property type="entry name" value="Fmt"/>
</dbReference>
<dbReference type="Gene3D" id="3.40.50.12230">
    <property type="match status" value="1"/>
</dbReference>
<dbReference type="STRING" id="1921010.MMIC_P1937"/>
<keyword evidence="3 5" id="KW-0808">Transferase</keyword>
<dbReference type="InterPro" id="IPR001555">
    <property type="entry name" value="GART_AS"/>
</dbReference>
<dbReference type="EMBL" id="BDFD01000018">
    <property type="protein sequence ID" value="GAV20959.1"/>
    <property type="molecule type" value="Genomic_DNA"/>
</dbReference>
<dbReference type="InterPro" id="IPR036477">
    <property type="entry name" value="Formyl_transf_N_sf"/>
</dbReference>
<feature type="domain" description="Formyl transferase C-terminal" evidence="7">
    <location>
        <begin position="204"/>
        <end position="301"/>
    </location>
</feature>
<dbReference type="PANTHER" id="PTHR11138">
    <property type="entry name" value="METHIONYL-TRNA FORMYLTRANSFERASE"/>
    <property type="match status" value="1"/>
</dbReference>
<dbReference type="CDD" id="cd08704">
    <property type="entry name" value="Met_tRNA_FMT_C"/>
    <property type="match status" value="1"/>
</dbReference>
<keyword evidence="9" id="KW-1185">Reference proteome</keyword>
<dbReference type="RefSeq" id="WP_072660262.1">
    <property type="nucleotide sequence ID" value="NZ_BDFD01000018.1"/>
</dbReference>
<gene>
    <name evidence="5" type="primary">fmt</name>
    <name evidence="8" type="ORF">MMIC_P1937</name>
</gene>
<dbReference type="SUPFAM" id="SSF50486">
    <property type="entry name" value="FMT C-terminal domain-like"/>
    <property type="match status" value="1"/>
</dbReference>
<evidence type="ECO:0000256" key="4">
    <source>
        <dbReference type="ARBA" id="ARBA00022917"/>
    </source>
</evidence>
<evidence type="ECO:0000256" key="5">
    <source>
        <dbReference type="HAMAP-Rule" id="MF_00182"/>
    </source>
</evidence>
<dbReference type="InterPro" id="IPR002376">
    <property type="entry name" value="Formyl_transf_N"/>
</dbReference>
<protein>
    <recommendedName>
        <fullName evidence="2 5">Methionyl-tRNA formyltransferase</fullName>
        <ecNumber evidence="2 5">2.1.2.9</ecNumber>
    </recommendedName>
</protein>
<dbReference type="Proteomes" id="UP000231632">
    <property type="component" value="Unassembled WGS sequence"/>
</dbReference>
<dbReference type="HAMAP" id="MF_00182">
    <property type="entry name" value="Formyl_trans"/>
    <property type="match status" value="1"/>
</dbReference>
<proteinExistence type="inferred from homology"/>
<dbReference type="Pfam" id="PF00551">
    <property type="entry name" value="Formyl_trans_N"/>
    <property type="match status" value="1"/>
</dbReference>
<dbReference type="InterPro" id="IPR044135">
    <property type="entry name" value="Met-tRNA-FMT_C"/>
</dbReference>
<dbReference type="EC" id="2.1.2.9" evidence="2 5"/>
<feature type="binding site" evidence="5">
    <location>
        <begin position="111"/>
        <end position="114"/>
    </location>
    <ligand>
        <name>(6S)-5,6,7,8-tetrahydrofolate</name>
        <dbReference type="ChEBI" id="CHEBI:57453"/>
    </ligand>
</feature>
<reference evidence="8 9" key="1">
    <citation type="journal article" date="2017" name="Arch. Microbiol.">
        <title>Mariprofundus micogutta sp. nov., a novel iron-oxidizing zetaproteobacterium isolated from a deep-sea hydrothermal field at the Bayonnaise knoll of the Izu-Ogasawara arc, and a description of Mariprofundales ord. nov. and Zetaproteobacteria classis nov.</title>
        <authorList>
            <person name="Makita H."/>
            <person name="Tanaka E."/>
            <person name="Mitsunobu S."/>
            <person name="Miyazaki M."/>
            <person name="Nunoura T."/>
            <person name="Uematsu K."/>
            <person name="Takaki Y."/>
            <person name="Nishi S."/>
            <person name="Shimamura S."/>
            <person name="Takai K."/>
        </authorList>
    </citation>
    <scope>NUCLEOTIDE SEQUENCE [LARGE SCALE GENOMIC DNA]</scope>
    <source>
        <strain evidence="8 9">ET2</strain>
    </source>
</reference>
<dbReference type="PROSITE" id="PS00373">
    <property type="entry name" value="GART"/>
    <property type="match status" value="1"/>
</dbReference>
<evidence type="ECO:0000313" key="9">
    <source>
        <dbReference type="Proteomes" id="UP000231632"/>
    </source>
</evidence>
<dbReference type="PANTHER" id="PTHR11138:SF5">
    <property type="entry name" value="METHIONYL-TRNA FORMYLTRANSFERASE, MITOCHONDRIAL"/>
    <property type="match status" value="1"/>
</dbReference>
<dbReference type="GO" id="GO:0005829">
    <property type="term" value="C:cytosol"/>
    <property type="evidence" value="ECO:0007669"/>
    <property type="project" value="TreeGrafter"/>
</dbReference>
<comment type="function">
    <text evidence="5">Attaches a formyl group to the free amino group of methionyl-tRNA(fMet). The formyl group appears to play a dual role in the initiator identity of N-formylmethionyl-tRNA by promoting its recognition by IF2 and preventing the misappropriation of this tRNA by the elongation apparatus.</text>
</comment>
<organism evidence="8 9">
    <name type="scientific">Mariprofundus micogutta</name>
    <dbReference type="NCBI Taxonomy" id="1921010"/>
    <lineage>
        <taxon>Bacteria</taxon>
        <taxon>Pseudomonadati</taxon>
        <taxon>Pseudomonadota</taxon>
        <taxon>Candidatius Mariprofundia</taxon>
        <taxon>Mariprofundales</taxon>
        <taxon>Mariprofundaceae</taxon>
        <taxon>Mariprofundus</taxon>
    </lineage>
</organism>
<keyword evidence="4 5" id="KW-0648">Protein biosynthesis</keyword>
<feature type="domain" description="Formyl transferase N-terminal" evidence="6">
    <location>
        <begin position="1"/>
        <end position="181"/>
    </location>
</feature>
<dbReference type="SUPFAM" id="SSF53328">
    <property type="entry name" value="Formyltransferase"/>
    <property type="match status" value="1"/>
</dbReference>
<evidence type="ECO:0000259" key="7">
    <source>
        <dbReference type="Pfam" id="PF02911"/>
    </source>
</evidence>
<dbReference type="InterPro" id="IPR011034">
    <property type="entry name" value="Formyl_transferase-like_C_sf"/>
</dbReference>
<accession>A0A1L8CQ57</accession>
<evidence type="ECO:0000259" key="6">
    <source>
        <dbReference type="Pfam" id="PF00551"/>
    </source>
</evidence>
<dbReference type="InterPro" id="IPR041711">
    <property type="entry name" value="Met-tRNA-FMT_N"/>
</dbReference>
<dbReference type="InterPro" id="IPR005793">
    <property type="entry name" value="Formyl_trans_C"/>
</dbReference>
<sequence>MRIVFAGTPGFSVPCLNALIEAEGMDVVGVVSQPDRKSGRGMKLSPTPVKQAAIDAGVDVITPEKIRDNDEALAWLESKQADMLVVVAFGMILPKSWLDAVTVAPVNVHASLLPRWRGAAPIERSLLAGDNETGVCIMQMEEGLDTGAVYACRTLPITAMTTGSELWFKLAPMGAALLVETLPKIAAGLQPEPQQQAGVTYAKKITNEERIIDWSMSAAEVDRLVRCFSPRPGVRTMCNGKWLKLIAGELLPVTTDLNQGSVVAVDAALDISCSEASVYRITELQPEGKKAMSAADFLRGAQLRVGEPLS</sequence>